<name>A0A5K7XHE2_9BACT</name>
<organism evidence="1 2">
    <name type="scientific">Lacipirellula parvula</name>
    <dbReference type="NCBI Taxonomy" id="2650471"/>
    <lineage>
        <taxon>Bacteria</taxon>
        <taxon>Pseudomonadati</taxon>
        <taxon>Planctomycetota</taxon>
        <taxon>Planctomycetia</taxon>
        <taxon>Pirellulales</taxon>
        <taxon>Lacipirellulaceae</taxon>
        <taxon>Lacipirellula</taxon>
    </lineage>
</organism>
<dbReference type="EMBL" id="AP021861">
    <property type="protein sequence ID" value="BBO36300.1"/>
    <property type="molecule type" value="Genomic_DNA"/>
</dbReference>
<evidence type="ECO:0000313" key="2">
    <source>
        <dbReference type="Proteomes" id="UP000326837"/>
    </source>
</evidence>
<sequence length="155" mass="17450">MDPSQQPNSRSAERCRRLVALALASVPLGGCYDTAILMKARQESRELIQTEEVDLGTYRITLPHKLGVATDNVVDFHVFGQVTRGDRQAIDDALRMRGAELRSKMLVEVRAMTPPMFEEAKLTALRNAIAEVINSALGRRVVKQVRFYRFSFNTI</sequence>
<reference evidence="2" key="1">
    <citation type="submission" date="2019-10" db="EMBL/GenBank/DDBJ databases">
        <title>Lacipirellula parvula gen. nov., sp. nov., representing a lineage of planctomycetes widespread in freshwater anoxic habitats, and description of the family Lacipirellulaceae.</title>
        <authorList>
            <person name="Dedysh S.N."/>
            <person name="Kulichevskaya I.S."/>
            <person name="Beletsky A.V."/>
            <person name="Rakitin A.L."/>
            <person name="Mardanov A.V."/>
            <person name="Ivanova A.A."/>
            <person name="Saltykova V.X."/>
            <person name="Rijpstra W.I.C."/>
            <person name="Sinninghe Damste J.S."/>
            <person name="Ravin N.V."/>
        </authorList>
    </citation>
    <scope>NUCLEOTIDE SEQUENCE [LARGE SCALE GENOMIC DNA]</scope>
    <source>
        <strain evidence="2">PX69</strain>
    </source>
</reference>
<gene>
    <name evidence="1" type="ORF">PLANPX_5912</name>
</gene>
<evidence type="ECO:0000313" key="1">
    <source>
        <dbReference type="EMBL" id="BBO36300.1"/>
    </source>
</evidence>
<dbReference type="AlphaFoldDB" id="A0A5K7XHE2"/>
<dbReference type="KEGG" id="lpav:PLANPX_5912"/>
<accession>A0A5K7XHE2</accession>
<dbReference type="Proteomes" id="UP000326837">
    <property type="component" value="Chromosome"/>
</dbReference>
<keyword evidence="2" id="KW-1185">Reference proteome</keyword>
<evidence type="ECO:0008006" key="3">
    <source>
        <dbReference type="Google" id="ProtNLM"/>
    </source>
</evidence>
<protein>
    <recommendedName>
        <fullName evidence="3">Flagellar protein FliL</fullName>
    </recommendedName>
</protein>
<proteinExistence type="predicted"/>
<dbReference type="RefSeq" id="WP_152101490.1">
    <property type="nucleotide sequence ID" value="NZ_AP021861.1"/>
</dbReference>